<reference evidence="2" key="3">
    <citation type="submission" date="2025-08" db="UniProtKB">
        <authorList>
            <consortium name="RefSeq"/>
        </authorList>
    </citation>
    <scope>IDENTIFICATION</scope>
    <source>
        <strain evidence="2">CBS 342.82</strain>
    </source>
</reference>
<accession>A0A6J3MC51</accession>
<name>A0A6J3MC51_9PEZI</name>
<proteinExistence type="predicted"/>
<evidence type="ECO:0000313" key="2">
    <source>
        <dbReference type="RefSeq" id="XP_033462621.1"/>
    </source>
</evidence>
<dbReference type="GeneID" id="54357105"/>
<evidence type="ECO:0000313" key="1">
    <source>
        <dbReference type="Proteomes" id="UP000504637"/>
    </source>
</evidence>
<dbReference type="AlphaFoldDB" id="A0A6J3MC51"/>
<protein>
    <submittedName>
        <fullName evidence="2">Uncharacterized protein</fullName>
    </submittedName>
</protein>
<keyword evidence="1" id="KW-1185">Reference proteome</keyword>
<dbReference type="RefSeq" id="XP_033462621.1">
    <property type="nucleotide sequence ID" value="XM_033599306.1"/>
</dbReference>
<gene>
    <name evidence="2" type="ORF">K489DRAFT_162322</name>
</gene>
<reference evidence="2" key="1">
    <citation type="submission" date="2020-01" db="EMBL/GenBank/DDBJ databases">
        <authorList>
            <consortium name="DOE Joint Genome Institute"/>
            <person name="Haridas S."/>
            <person name="Albert R."/>
            <person name="Binder M."/>
            <person name="Bloem J."/>
            <person name="Labutti K."/>
            <person name="Salamov A."/>
            <person name="Andreopoulos B."/>
            <person name="Baker S.E."/>
            <person name="Barry K."/>
            <person name="Bills G."/>
            <person name="Bluhm B.H."/>
            <person name="Cannon C."/>
            <person name="Castanera R."/>
            <person name="Culley D.E."/>
            <person name="Daum C."/>
            <person name="Ezra D."/>
            <person name="Gonzalez J.B."/>
            <person name="Henrissat B."/>
            <person name="Kuo A."/>
            <person name="Liang C."/>
            <person name="Lipzen A."/>
            <person name="Lutzoni F."/>
            <person name="Magnuson J."/>
            <person name="Mondo S."/>
            <person name="Nolan M."/>
            <person name="Ohm R."/>
            <person name="Pangilinan J."/>
            <person name="Park H.-J."/>
            <person name="Ramirez L."/>
            <person name="Alfaro M."/>
            <person name="Sun H."/>
            <person name="Tritt A."/>
            <person name="Yoshinaga Y."/>
            <person name="Zwiers L.-H."/>
            <person name="Turgeon B.G."/>
            <person name="Goodwin S.B."/>
            <person name="Spatafora J.W."/>
            <person name="Crous P.W."/>
            <person name="Grigoriev I.V."/>
        </authorList>
    </citation>
    <scope>NUCLEOTIDE SEQUENCE</scope>
    <source>
        <strain evidence="2">CBS 342.82</strain>
    </source>
</reference>
<dbReference type="Proteomes" id="UP000504637">
    <property type="component" value="Unplaced"/>
</dbReference>
<sequence>MVCFSRERKLNTVARASQIAIFQRRRTQTRTILLDSLDAPIAGHHTFHHFVACWRCGIQAIRGTRENYLHAGIERFHQQETPAITACPDWRRRAPAAEAWCSSGQPATIYGGGAHKIKKRASGCAAWAAHALSPKCSRNASTCRRYRSKAFARLMQLLLSAQSISHQPGQCSK</sequence>
<organism evidence="2">
    <name type="scientific">Dissoconium aciculare CBS 342.82</name>
    <dbReference type="NCBI Taxonomy" id="1314786"/>
    <lineage>
        <taxon>Eukaryota</taxon>
        <taxon>Fungi</taxon>
        <taxon>Dikarya</taxon>
        <taxon>Ascomycota</taxon>
        <taxon>Pezizomycotina</taxon>
        <taxon>Dothideomycetes</taxon>
        <taxon>Dothideomycetidae</taxon>
        <taxon>Mycosphaerellales</taxon>
        <taxon>Dissoconiaceae</taxon>
        <taxon>Dissoconium</taxon>
    </lineage>
</organism>
<reference evidence="2" key="2">
    <citation type="submission" date="2020-04" db="EMBL/GenBank/DDBJ databases">
        <authorList>
            <consortium name="NCBI Genome Project"/>
        </authorList>
    </citation>
    <scope>NUCLEOTIDE SEQUENCE</scope>
    <source>
        <strain evidence="2">CBS 342.82</strain>
    </source>
</reference>